<evidence type="ECO:0000313" key="2">
    <source>
        <dbReference type="EMBL" id="RDC60187.1"/>
    </source>
</evidence>
<feature type="region of interest" description="Disordered" evidence="1">
    <location>
        <begin position="121"/>
        <end position="144"/>
    </location>
</feature>
<dbReference type="AlphaFoldDB" id="A0A369QAB7"/>
<dbReference type="Proteomes" id="UP000253727">
    <property type="component" value="Unassembled WGS sequence"/>
</dbReference>
<gene>
    <name evidence="2" type="ORF">HME9302_01387</name>
</gene>
<proteinExistence type="predicted"/>
<name>A0A369QAB7_9SPHN</name>
<comment type="caution">
    <text evidence="2">The sequence shown here is derived from an EMBL/GenBank/DDBJ whole genome shotgun (WGS) entry which is preliminary data.</text>
</comment>
<organism evidence="2 3">
    <name type="scientific">Alteripontixanthobacter maritimus</name>
    <dbReference type="NCBI Taxonomy" id="2161824"/>
    <lineage>
        <taxon>Bacteria</taxon>
        <taxon>Pseudomonadati</taxon>
        <taxon>Pseudomonadota</taxon>
        <taxon>Alphaproteobacteria</taxon>
        <taxon>Sphingomonadales</taxon>
        <taxon>Erythrobacteraceae</taxon>
        <taxon>Alteripontixanthobacter</taxon>
    </lineage>
</organism>
<dbReference type="InterPro" id="IPR008309">
    <property type="entry name" value="YdbL"/>
</dbReference>
<reference evidence="2 3" key="1">
    <citation type="submission" date="2018-04" db="EMBL/GenBank/DDBJ databases">
        <title>Altererythrobacter sp. HME9302 genome sequencing and assembly.</title>
        <authorList>
            <person name="Kang H."/>
            <person name="Kim H."/>
            <person name="Joh K."/>
        </authorList>
    </citation>
    <scope>NUCLEOTIDE SEQUENCE [LARGE SCALE GENOMIC DNA]</scope>
    <source>
        <strain evidence="2 3">HME9302</strain>
    </source>
</reference>
<dbReference type="Pfam" id="PF07027">
    <property type="entry name" value="DUF1318"/>
    <property type="match status" value="1"/>
</dbReference>
<protein>
    <recommendedName>
        <fullName evidence="4">DUF1318 domain-containing protein</fullName>
    </recommendedName>
</protein>
<evidence type="ECO:0008006" key="4">
    <source>
        <dbReference type="Google" id="ProtNLM"/>
    </source>
</evidence>
<dbReference type="EMBL" id="QBKA01000002">
    <property type="protein sequence ID" value="RDC60187.1"/>
    <property type="molecule type" value="Genomic_DNA"/>
</dbReference>
<sequence length="144" mass="15274">MFDQILRSTKSQAGSARGFGRAGAGMIAGALLVASLSVPASAQRDPAYAQARAAGLVGEKMDGYLGIVGAETEELRRIVKHINAQRRSVYFERAKATGSTPEAYALTSGCQAIARTVPGEKYQAPDGTWQDRTSAPPMRDSRCP</sequence>
<evidence type="ECO:0000313" key="3">
    <source>
        <dbReference type="Proteomes" id="UP000253727"/>
    </source>
</evidence>
<evidence type="ECO:0000256" key="1">
    <source>
        <dbReference type="SAM" id="MobiDB-lite"/>
    </source>
</evidence>
<keyword evidence="3" id="KW-1185">Reference proteome</keyword>
<accession>A0A369QAB7</accession>